<dbReference type="OrthoDB" id="143284at2"/>
<accession>A0A4Y9RWE3</accession>
<name>A0A4Y9RWE3_9BURK</name>
<dbReference type="InterPro" id="IPR022389">
    <property type="entry name" value="PRTRC_protein-D"/>
</dbReference>
<evidence type="ECO:0000259" key="1">
    <source>
        <dbReference type="Pfam" id="PF17989"/>
    </source>
</evidence>
<proteinExistence type="predicted"/>
<comment type="caution">
    <text evidence="3">The sequence shown here is derived from an EMBL/GenBank/DDBJ whole genome shotgun (WGS) entry which is preliminary data.</text>
</comment>
<dbReference type="InterPro" id="IPR049067">
    <property type="entry name" value="MreB-like_C"/>
</dbReference>
<dbReference type="Proteomes" id="UP000298438">
    <property type="component" value="Unassembled WGS sequence"/>
</dbReference>
<dbReference type="InterPro" id="IPR040607">
    <property type="entry name" value="ALP_N"/>
</dbReference>
<dbReference type="Gene3D" id="3.30.420.40">
    <property type="match status" value="2"/>
</dbReference>
<protein>
    <submittedName>
        <fullName evidence="3">PRTRC system protein D</fullName>
    </submittedName>
</protein>
<feature type="domain" description="Actin-like protein N-terminal" evidence="1">
    <location>
        <begin position="7"/>
        <end position="158"/>
    </location>
</feature>
<evidence type="ECO:0000313" key="4">
    <source>
        <dbReference type="Proteomes" id="UP000298438"/>
    </source>
</evidence>
<dbReference type="SUPFAM" id="SSF53067">
    <property type="entry name" value="Actin-like ATPase domain"/>
    <property type="match status" value="2"/>
</dbReference>
<organism evidence="3 4">
    <name type="scientific">Zemynaea arenosa</name>
    <dbReference type="NCBI Taxonomy" id="2561931"/>
    <lineage>
        <taxon>Bacteria</taxon>
        <taxon>Pseudomonadati</taxon>
        <taxon>Pseudomonadota</taxon>
        <taxon>Betaproteobacteria</taxon>
        <taxon>Burkholderiales</taxon>
        <taxon>Oxalobacteraceae</taxon>
        <taxon>Telluria group</taxon>
        <taxon>Zemynaea</taxon>
    </lineage>
</organism>
<evidence type="ECO:0000259" key="2">
    <source>
        <dbReference type="Pfam" id="PF21522"/>
    </source>
</evidence>
<dbReference type="Pfam" id="PF17989">
    <property type="entry name" value="ALP_N"/>
    <property type="match status" value="1"/>
</dbReference>
<dbReference type="Pfam" id="PF21522">
    <property type="entry name" value="MreB-like_C"/>
    <property type="match status" value="1"/>
</dbReference>
<dbReference type="AlphaFoldDB" id="A0A4Y9RWE3"/>
<dbReference type="InterPro" id="IPR043129">
    <property type="entry name" value="ATPase_NBD"/>
</dbReference>
<dbReference type="EMBL" id="SPVF01000252">
    <property type="protein sequence ID" value="TFW13404.1"/>
    <property type="molecule type" value="Genomic_DNA"/>
</dbReference>
<dbReference type="RefSeq" id="WP_135208997.1">
    <property type="nucleotide sequence ID" value="NZ_SPVF01000252.1"/>
</dbReference>
<reference evidence="3 4" key="1">
    <citation type="submission" date="2019-03" db="EMBL/GenBank/DDBJ databases">
        <title>Draft Genome Sequence of Massilia arenosa sp. nov., a Novel Massilia Species Isolated from a Sandy-loam Maize Soil.</title>
        <authorList>
            <person name="Raths R."/>
            <person name="Peta V."/>
            <person name="Bucking H."/>
        </authorList>
    </citation>
    <scope>NUCLEOTIDE SEQUENCE [LARGE SCALE GENOMIC DNA]</scope>
    <source>
        <strain evidence="3 4">MC02</strain>
    </source>
</reference>
<dbReference type="NCBIfam" id="TIGR03739">
    <property type="entry name" value="PRTRC_D"/>
    <property type="match status" value="1"/>
</dbReference>
<feature type="domain" description="Actin homologue MreB-like C-terminal" evidence="2">
    <location>
        <begin position="180"/>
        <end position="301"/>
    </location>
</feature>
<sequence>MEPIVRAVDVGRGNTKYVTAVDGAEIRCAAFPSEAHPTDVAVSGETWTGRRKTVGVPVAGLIYEVGPDVHLAADVYNSRVLQHDRYCELPEYMALTLGALHFMRVDALDLLVVGLPVATFKVRKVVTALEKRLASRHVIGRGREVTIAKVKAIPQPAGALMHFAHTNNCVANMRKERHLIIDVGQRTFDWIVAQGMQQIEKRSHSVNRGMFDVLHAIADGVSRTLGIDFRDYELVDRALRDGRKPVIFQREYDLAKHMPLARKIAEQAVAEMQHYVGDASDVQNIILVGGGAFFFRKAVKESFPRHSIQEVKDPLFANVRGFQIAGMELARAAGTPAKVVDVGEAGDE</sequence>
<gene>
    <name evidence="3" type="ORF">E4L96_20115</name>
</gene>
<evidence type="ECO:0000313" key="3">
    <source>
        <dbReference type="EMBL" id="TFW13404.1"/>
    </source>
</evidence>
<keyword evidence="4" id="KW-1185">Reference proteome</keyword>